<gene>
    <name evidence="7" type="ORF">A2149_07930</name>
</gene>
<feature type="region of interest" description="Disordered" evidence="4">
    <location>
        <begin position="71"/>
        <end position="100"/>
    </location>
</feature>
<proteinExistence type="predicted"/>
<dbReference type="InterPro" id="IPR036869">
    <property type="entry name" value="J_dom_sf"/>
</dbReference>
<dbReference type="Gene3D" id="1.25.40.10">
    <property type="entry name" value="Tetratricopeptide repeat domain"/>
    <property type="match status" value="1"/>
</dbReference>
<keyword evidence="5" id="KW-1133">Transmembrane helix</keyword>
<dbReference type="EMBL" id="MGDF01000074">
    <property type="protein sequence ID" value="OGL45899.1"/>
    <property type="molecule type" value="Genomic_DNA"/>
</dbReference>
<dbReference type="Pfam" id="PF00226">
    <property type="entry name" value="DnaJ"/>
    <property type="match status" value="1"/>
</dbReference>
<dbReference type="PROSITE" id="PS50076">
    <property type="entry name" value="DNAJ_2"/>
    <property type="match status" value="1"/>
</dbReference>
<keyword evidence="5" id="KW-0812">Transmembrane</keyword>
<evidence type="ECO:0000256" key="4">
    <source>
        <dbReference type="SAM" id="MobiDB-lite"/>
    </source>
</evidence>
<feature type="domain" description="J" evidence="6">
    <location>
        <begin position="4"/>
        <end position="79"/>
    </location>
</feature>
<feature type="compositionally biased region" description="Basic and acidic residues" evidence="4">
    <location>
        <begin position="73"/>
        <end position="100"/>
    </location>
</feature>
<organism evidence="7 8">
    <name type="scientific">Candidatus Schekmanbacteria bacterium RBG_16_38_11</name>
    <dbReference type="NCBI Taxonomy" id="1817880"/>
    <lineage>
        <taxon>Bacteria</taxon>
        <taxon>Candidatus Schekmaniibacteriota</taxon>
    </lineage>
</organism>
<dbReference type="SUPFAM" id="SSF46565">
    <property type="entry name" value="Chaperone J-domain"/>
    <property type="match status" value="1"/>
</dbReference>
<evidence type="ECO:0000256" key="2">
    <source>
        <dbReference type="ARBA" id="ARBA00022803"/>
    </source>
</evidence>
<dbReference type="PRINTS" id="PR00625">
    <property type="entry name" value="JDOMAIN"/>
</dbReference>
<feature type="repeat" description="TPR" evidence="3">
    <location>
        <begin position="106"/>
        <end position="139"/>
    </location>
</feature>
<dbReference type="AlphaFoldDB" id="A0A1F7RWF0"/>
<dbReference type="CDD" id="cd06257">
    <property type="entry name" value="DnaJ"/>
    <property type="match status" value="1"/>
</dbReference>
<dbReference type="InterPro" id="IPR013105">
    <property type="entry name" value="TPR_2"/>
</dbReference>
<dbReference type="Pfam" id="PF00515">
    <property type="entry name" value="TPR_1"/>
    <property type="match status" value="1"/>
</dbReference>
<evidence type="ECO:0000256" key="3">
    <source>
        <dbReference type="PROSITE-ProRule" id="PRU00339"/>
    </source>
</evidence>
<dbReference type="SUPFAM" id="SSF48452">
    <property type="entry name" value="TPR-like"/>
    <property type="match status" value="1"/>
</dbReference>
<name>A0A1F7RWF0_9BACT</name>
<sequence length="256" mass="29742">MSYDLYSLLGVSTDSSAEEVKAAYKRLVSEHYSRKYQSEKERMIGEERFKKITSAYYSILNNITSNKTRNSKIVHDHKEPDKIKDESDLEREPGETVDHEEGKPVAFEHFEKGKTSFDKGNHKDAVMHFKNAIRFYPDDGRFHNYLGLVYAKQKLFKMAITSCEKALTVNQNDQNLPLFHRDYGLILEGSGDLIKARTHFEEALKLDPNDNISKQHLSEVKKKWKIVTKQKVSVFIYIASGIALVFYFTFIYYSSR</sequence>
<dbReference type="InterPro" id="IPR001623">
    <property type="entry name" value="DnaJ_domain"/>
</dbReference>
<protein>
    <recommendedName>
        <fullName evidence="6">J domain-containing protein</fullName>
    </recommendedName>
</protein>
<dbReference type="Pfam" id="PF07719">
    <property type="entry name" value="TPR_2"/>
    <property type="match status" value="1"/>
</dbReference>
<evidence type="ECO:0000259" key="6">
    <source>
        <dbReference type="PROSITE" id="PS50076"/>
    </source>
</evidence>
<dbReference type="PANTHER" id="PTHR45188">
    <property type="entry name" value="DNAJ PROTEIN P58IPK HOMOLOG"/>
    <property type="match status" value="1"/>
</dbReference>
<evidence type="ECO:0000256" key="1">
    <source>
        <dbReference type="ARBA" id="ARBA00022737"/>
    </source>
</evidence>
<keyword evidence="1" id="KW-0677">Repeat</keyword>
<dbReference type="SMART" id="SM00028">
    <property type="entry name" value="TPR"/>
    <property type="match status" value="3"/>
</dbReference>
<dbReference type="InterPro" id="IPR011990">
    <property type="entry name" value="TPR-like_helical_dom_sf"/>
</dbReference>
<comment type="caution">
    <text evidence="7">The sequence shown here is derived from an EMBL/GenBank/DDBJ whole genome shotgun (WGS) entry which is preliminary data.</text>
</comment>
<feature type="transmembrane region" description="Helical" evidence="5">
    <location>
        <begin position="232"/>
        <end position="253"/>
    </location>
</feature>
<dbReference type="InterPro" id="IPR019734">
    <property type="entry name" value="TPR_rpt"/>
</dbReference>
<dbReference type="Proteomes" id="UP000178435">
    <property type="component" value="Unassembled WGS sequence"/>
</dbReference>
<feature type="repeat" description="TPR" evidence="3">
    <location>
        <begin position="177"/>
        <end position="210"/>
    </location>
</feature>
<dbReference type="SMART" id="SM00271">
    <property type="entry name" value="DnaJ"/>
    <property type="match status" value="1"/>
</dbReference>
<accession>A0A1F7RWF0</accession>
<evidence type="ECO:0000256" key="5">
    <source>
        <dbReference type="SAM" id="Phobius"/>
    </source>
</evidence>
<reference evidence="7 8" key="1">
    <citation type="journal article" date="2016" name="Nat. Commun.">
        <title>Thousands of microbial genomes shed light on interconnected biogeochemical processes in an aquifer system.</title>
        <authorList>
            <person name="Anantharaman K."/>
            <person name="Brown C.T."/>
            <person name="Hug L.A."/>
            <person name="Sharon I."/>
            <person name="Castelle C.J."/>
            <person name="Probst A.J."/>
            <person name="Thomas B.C."/>
            <person name="Singh A."/>
            <person name="Wilkins M.J."/>
            <person name="Karaoz U."/>
            <person name="Brodie E.L."/>
            <person name="Williams K.H."/>
            <person name="Hubbard S.S."/>
            <person name="Banfield J.F."/>
        </authorList>
    </citation>
    <scope>NUCLEOTIDE SEQUENCE [LARGE SCALE GENOMIC DNA]</scope>
</reference>
<dbReference type="Gene3D" id="1.10.287.110">
    <property type="entry name" value="DnaJ domain"/>
    <property type="match status" value="1"/>
</dbReference>
<keyword evidence="2 3" id="KW-0802">TPR repeat</keyword>
<dbReference type="PANTHER" id="PTHR45188:SF2">
    <property type="entry name" value="DNAJ HOMOLOG SUBFAMILY C MEMBER 7"/>
    <property type="match status" value="1"/>
</dbReference>
<evidence type="ECO:0000313" key="7">
    <source>
        <dbReference type="EMBL" id="OGL45899.1"/>
    </source>
</evidence>
<dbReference type="PROSITE" id="PS50005">
    <property type="entry name" value="TPR"/>
    <property type="match status" value="2"/>
</dbReference>
<keyword evidence="5" id="KW-0472">Membrane</keyword>
<evidence type="ECO:0000313" key="8">
    <source>
        <dbReference type="Proteomes" id="UP000178435"/>
    </source>
</evidence>